<dbReference type="RefSeq" id="WP_289459933.1">
    <property type="nucleotide sequence ID" value="NZ_JAUCML010000013.1"/>
</dbReference>
<dbReference type="InterPro" id="IPR058488">
    <property type="entry name" value="DUF8175"/>
</dbReference>
<dbReference type="Proteomes" id="UP001237823">
    <property type="component" value="Unassembled WGS sequence"/>
</dbReference>
<evidence type="ECO:0000313" key="4">
    <source>
        <dbReference type="EMBL" id="MDM7886588.1"/>
    </source>
</evidence>
<keyword evidence="2" id="KW-1133">Transmembrane helix</keyword>
<organism evidence="4 5">
    <name type="scientific">Curtobacterium citri</name>
    <dbReference type="NCBI Taxonomy" id="3055139"/>
    <lineage>
        <taxon>Bacteria</taxon>
        <taxon>Bacillati</taxon>
        <taxon>Actinomycetota</taxon>
        <taxon>Actinomycetes</taxon>
        <taxon>Micrococcales</taxon>
        <taxon>Microbacteriaceae</taxon>
        <taxon>Curtobacterium</taxon>
    </lineage>
</organism>
<comment type="caution">
    <text evidence="4">The sequence shown here is derived from an EMBL/GenBank/DDBJ whole genome shotgun (WGS) entry which is preliminary data.</text>
</comment>
<protein>
    <recommendedName>
        <fullName evidence="3">DUF8175 domain-containing protein</fullName>
    </recommendedName>
</protein>
<evidence type="ECO:0000259" key="3">
    <source>
        <dbReference type="Pfam" id="PF26526"/>
    </source>
</evidence>
<dbReference type="EMBL" id="JAUCML010000013">
    <property type="protein sequence ID" value="MDM7886588.1"/>
    <property type="molecule type" value="Genomic_DNA"/>
</dbReference>
<reference evidence="4 5" key="1">
    <citation type="submission" date="2023-06" db="EMBL/GenBank/DDBJ databases">
        <authorList>
            <person name="Feng G."/>
            <person name="Li J."/>
            <person name="Zhu H."/>
        </authorList>
    </citation>
    <scope>NUCLEOTIDE SEQUENCE [LARGE SCALE GENOMIC DNA]</scope>
    <source>
        <strain evidence="4 5">RHCKG23</strain>
    </source>
</reference>
<evidence type="ECO:0000313" key="5">
    <source>
        <dbReference type="Proteomes" id="UP001237823"/>
    </source>
</evidence>
<feature type="region of interest" description="Disordered" evidence="1">
    <location>
        <begin position="41"/>
        <end position="66"/>
    </location>
</feature>
<keyword evidence="2" id="KW-0472">Membrane</keyword>
<feature type="compositionally biased region" description="Low complexity" evidence="1">
    <location>
        <begin position="44"/>
        <end position="63"/>
    </location>
</feature>
<evidence type="ECO:0000256" key="2">
    <source>
        <dbReference type="SAM" id="Phobius"/>
    </source>
</evidence>
<feature type="transmembrane region" description="Helical" evidence="2">
    <location>
        <begin position="12"/>
        <end position="37"/>
    </location>
</feature>
<gene>
    <name evidence="4" type="ORF">QUG92_15865</name>
</gene>
<keyword evidence="5" id="KW-1185">Reference proteome</keyword>
<name>A0ABT7TAJ0_9MICO</name>
<feature type="domain" description="DUF8175" evidence="3">
    <location>
        <begin position="51"/>
        <end position="241"/>
    </location>
</feature>
<proteinExistence type="predicted"/>
<accession>A0ABT7TAJ0</accession>
<dbReference type="Pfam" id="PF26526">
    <property type="entry name" value="DUF8175"/>
    <property type="match status" value="1"/>
</dbReference>
<evidence type="ECO:0000256" key="1">
    <source>
        <dbReference type="SAM" id="MobiDB-lite"/>
    </source>
</evidence>
<keyword evidence="2" id="KW-0812">Transmembrane</keyword>
<sequence length="245" mass="25287">MSNAEQPFYRRPLWIVVAIFLAVALVGGGIAIATSIFNGRADNTAAGPTPAPSSTGSSRPASSESICGLKGYETTNDLTAAPPATWKIIGSTATPQSASAGPGKTEDDGRFNTCFAHTPTGALFASVNYLAASTDSRNSTRLYELLADGDLKDQLKATPQPGSDGSAGTRAQVAGFKIDSYSLQETTVDVALSYTGETTDGQLVSLPMVMRWEQGDWKVVVDGNGSPVAPAALSSLGGYIPFSGV</sequence>